<evidence type="ECO:0000313" key="1">
    <source>
        <dbReference type="EnsemblPlants" id="PGSC0003DMT400086549"/>
    </source>
</evidence>
<reference evidence="1" key="2">
    <citation type="submission" date="2015-06" db="UniProtKB">
        <authorList>
            <consortium name="EnsemblPlants"/>
        </authorList>
    </citation>
    <scope>IDENTIFICATION</scope>
    <source>
        <strain evidence="1">DM1-3 516 R44</strain>
    </source>
</reference>
<keyword evidence="2" id="KW-1185">Reference proteome</keyword>
<accession>M1DC02</accession>
<evidence type="ECO:0000313" key="2">
    <source>
        <dbReference type="Proteomes" id="UP000011115"/>
    </source>
</evidence>
<dbReference type="HOGENOM" id="CLU_1491582_0_0_1"/>
<reference evidence="2" key="1">
    <citation type="journal article" date="2011" name="Nature">
        <title>Genome sequence and analysis of the tuber crop potato.</title>
        <authorList>
            <consortium name="The Potato Genome Sequencing Consortium"/>
        </authorList>
    </citation>
    <scope>NUCLEOTIDE SEQUENCE [LARGE SCALE GENOMIC DNA]</scope>
    <source>
        <strain evidence="2">cv. DM1-3 516 R44</strain>
    </source>
</reference>
<dbReference type="Gramene" id="PGSC0003DMT400086549">
    <property type="protein sequence ID" value="PGSC0003DMT400086549"/>
    <property type="gene ID" value="PGSC0003DMG400036120"/>
</dbReference>
<dbReference type="PaxDb" id="4113-PGSC0003DMT400086549"/>
<protein>
    <submittedName>
        <fullName evidence="1">Uncharacterized protein</fullName>
    </submittedName>
</protein>
<dbReference type="EnsemblPlants" id="PGSC0003DMT400086549">
    <property type="protein sequence ID" value="PGSC0003DMT400086549"/>
    <property type="gene ID" value="PGSC0003DMG400036120"/>
</dbReference>
<proteinExistence type="predicted"/>
<sequence length="181" mass="20030">MALSIICGTDASSWVASRALSRGRGTTGGTGAIGGTGASTVYVGEKVVRDLAESGRDLARISTLRNCIEGFAPPSFITMPRAHFTRQHVEVGSSHICKNIKKNSEQFKQRHRKTVGDKLAKSVSETPNLFGEPDRARRKDWLKILQKYYCVGDGMSFSANRRQHSANRRLTRRKLQCIFMG</sequence>
<dbReference type="Proteomes" id="UP000011115">
    <property type="component" value="Unassembled WGS sequence"/>
</dbReference>
<dbReference type="InParanoid" id="M1DC02"/>
<organism evidence="1 2">
    <name type="scientific">Solanum tuberosum</name>
    <name type="common">Potato</name>
    <dbReference type="NCBI Taxonomy" id="4113"/>
    <lineage>
        <taxon>Eukaryota</taxon>
        <taxon>Viridiplantae</taxon>
        <taxon>Streptophyta</taxon>
        <taxon>Embryophyta</taxon>
        <taxon>Tracheophyta</taxon>
        <taxon>Spermatophyta</taxon>
        <taxon>Magnoliopsida</taxon>
        <taxon>eudicotyledons</taxon>
        <taxon>Gunneridae</taxon>
        <taxon>Pentapetalae</taxon>
        <taxon>asterids</taxon>
        <taxon>lamiids</taxon>
        <taxon>Solanales</taxon>
        <taxon>Solanaceae</taxon>
        <taxon>Solanoideae</taxon>
        <taxon>Solaneae</taxon>
        <taxon>Solanum</taxon>
    </lineage>
</organism>
<name>M1DC02_SOLTU</name>
<dbReference type="AlphaFoldDB" id="M1DC02"/>